<evidence type="ECO:0000313" key="2">
    <source>
        <dbReference type="EMBL" id="QDU94827.1"/>
    </source>
</evidence>
<accession>A0A518DSL1</accession>
<keyword evidence="1" id="KW-1133">Transmembrane helix</keyword>
<sequence>MEPLWNAAVRLGDLLLGWTLLLCPEAGLIAAALLSAIAAAGIRWAATPQNWLHRAADDRRSLRRQVREAKRQGDSDRLLRLRKSLGQIAWRRAAVEGAPTLLLLPVLGTLAIWASARTAFEPIQAEQETTVTLHSPLAYELQLAHLQPDDAFTADGWIRQLRYAPDSLPPACSAQWQVRWRHPTDALHFRYPGGQLDHPLPQTAGLYPAPRLVHADGWESQLDLAPMRFFHIVPAAWSRFAWAPPWLIVYILISLTATAALRRLARIS</sequence>
<dbReference type="RefSeq" id="WP_145053560.1">
    <property type="nucleotide sequence ID" value="NZ_CP036433.1"/>
</dbReference>
<proteinExistence type="predicted"/>
<evidence type="ECO:0000256" key="1">
    <source>
        <dbReference type="SAM" id="Phobius"/>
    </source>
</evidence>
<name>A0A518DSL1_9BACT</name>
<keyword evidence="3" id="KW-1185">Reference proteome</keyword>
<dbReference type="KEGG" id="lcre:Pla8534_26350"/>
<keyword evidence="1" id="KW-0472">Membrane</keyword>
<feature type="transmembrane region" description="Helical" evidence="1">
    <location>
        <begin position="247"/>
        <end position="265"/>
    </location>
</feature>
<keyword evidence="1" id="KW-0812">Transmembrane</keyword>
<feature type="transmembrane region" description="Helical" evidence="1">
    <location>
        <begin position="15"/>
        <end position="42"/>
    </location>
</feature>
<reference evidence="2 3" key="1">
    <citation type="submission" date="2019-02" db="EMBL/GenBank/DDBJ databases">
        <title>Deep-cultivation of Planctomycetes and their phenomic and genomic characterization uncovers novel biology.</title>
        <authorList>
            <person name="Wiegand S."/>
            <person name="Jogler M."/>
            <person name="Boedeker C."/>
            <person name="Pinto D."/>
            <person name="Vollmers J."/>
            <person name="Rivas-Marin E."/>
            <person name="Kohn T."/>
            <person name="Peeters S.H."/>
            <person name="Heuer A."/>
            <person name="Rast P."/>
            <person name="Oberbeckmann S."/>
            <person name="Bunk B."/>
            <person name="Jeske O."/>
            <person name="Meyerdierks A."/>
            <person name="Storesund J.E."/>
            <person name="Kallscheuer N."/>
            <person name="Luecker S."/>
            <person name="Lage O.M."/>
            <person name="Pohl T."/>
            <person name="Merkel B.J."/>
            <person name="Hornburger P."/>
            <person name="Mueller R.-W."/>
            <person name="Bruemmer F."/>
            <person name="Labrenz M."/>
            <person name="Spormann A.M."/>
            <person name="Op den Camp H."/>
            <person name="Overmann J."/>
            <person name="Amann R."/>
            <person name="Jetten M.S.M."/>
            <person name="Mascher T."/>
            <person name="Medema M.H."/>
            <person name="Devos D.P."/>
            <person name="Kaster A.-K."/>
            <person name="Ovreas L."/>
            <person name="Rohde M."/>
            <person name="Galperin M.Y."/>
            <person name="Jogler C."/>
        </authorList>
    </citation>
    <scope>NUCLEOTIDE SEQUENCE [LARGE SCALE GENOMIC DNA]</scope>
    <source>
        <strain evidence="2 3">Pla85_3_4</strain>
    </source>
</reference>
<dbReference type="Proteomes" id="UP000317648">
    <property type="component" value="Chromosome"/>
</dbReference>
<gene>
    <name evidence="2" type="ORF">Pla8534_26350</name>
</gene>
<evidence type="ECO:0000313" key="3">
    <source>
        <dbReference type="Proteomes" id="UP000317648"/>
    </source>
</evidence>
<dbReference type="EMBL" id="CP036433">
    <property type="protein sequence ID" value="QDU94827.1"/>
    <property type="molecule type" value="Genomic_DNA"/>
</dbReference>
<dbReference type="AlphaFoldDB" id="A0A518DSL1"/>
<organism evidence="2 3">
    <name type="scientific">Lignipirellula cremea</name>
    <dbReference type="NCBI Taxonomy" id="2528010"/>
    <lineage>
        <taxon>Bacteria</taxon>
        <taxon>Pseudomonadati</taxon>
        <taxon>Planctomycetota</taxon>
        <taxon>Planctomycetia</taxon>
        <taxon>Pirellulales</taxon>
        <taxon>Pirellulaceae</taxon>
        <taxon>Lignipirellula</taxon>
    </lineage>
</organism>
<feature type="transmembrane region" description="Helical" evidence="1">
    <location>
        <begin position="93"/>
        <end position="114"/>
    </location>
</feature>
<protein>
    <submittedName>
        <fullName evidence="2">Uncharacterized protein</fullName>
    </submittedName>
</protein>